<organism evidence="2 3">
    <name type="scientific">Trachymyrmex cornetzi</name>
    <dbReference type="NCBI Taxonomy" id="471704"/>
    <lineage>
        <taxon>Eukaryota</taxon>
        <taxon>Metazoa</taxon>
        <taxon>Ecdysozoa</taxon>
        <taxon>Arthropoda</taxon>
        <taxon>Hexapoda</taxon>
        <taxon>Insecta</taxon>
        <taxon>Pterygota</taxon>
        <taxon>Neoptera</taxon>
        <taxon>Endopterygota</taxon>
        <taxon>Hymenoptera</taxon>
        <taxon>Apocrita</taxon>
        <taxon>Aculeata</taxon>
        <taxon>Formicoidea</taxon>
        <taxon>Formicidae</taxon>
        <taxon>Myrmicinae</taxon>
        <taxon>Trachymyrmex</taxon>
    </lineage>
</organism>
<reference evidence="2 3" key="1">
    <citation type="submission" date="2015-09" db="EMBL/GenBank/DDBJ databases">
        <title>Trachymyrmex cornetzi WGS genome.</title>
        <authorList>
            <person name="Nygaard S."/>
            <person name="Hu H."/>
            <person name="Boomsma J."/>
            <person name="Zhang G."/>
        </authorList>
    </citation>
    <scope>NUCLEOTIDE SEQUENCE [LARGE SCALE GENOMIC DNA]</scope>
    <source>
        <strain evidence="2">Tcor2-1</strain>
        <tissue evidence="2">Whole body</tissue>
    </source>
</reference>
<dbReference type="Proteomes" id="UP000078492">
    <property type="component" value="Unassembled WGS sequence"/>
</dbReference>
<protein>
    <recommendedName>
        <fullName evidence="1">Endonuclease/exonuclease/phosphatase domain-containing protein</fullName>
    </recommendedName>
</protein>
<dbReference type="GO" id="GO:0003824">
    <property type="term" value="F:catalytic activity"/>
    <property type="evidence" value="ECO:0007669"/>
    <property type="project" value="InterPro"/>
</dbReference>
<dbReference type="InterPro" id="IPR036691">
    <property type="entry name" value="Endo/exonu/phosph_ase_sf"/>
</dbReference>
<dbReference type="STRING" id="471704.A0A151ISH8"/>
<dbReference type="PANTHER" id="PTHR33776">
    <property type="entry name" value="ENDO/EXONUCLEASE/PHOSPHATASE DOMAIN-CONTAINING PROTEIN"/>
    <property type="match status" value="1"/>
</dbReference>
<name>A0A151ISH8_9HYME</name>
<dbReference type="AlphaFoldDB" id="A0A151ISH8"/>
<sequence length="135" mass="15782">MLTHKLESNYWCVAVEVNEKLYEGVLMVTYEYYSPSASHGEFIRFLEDIVEELTIRGECIGIIIGDFNIDLKTNSFYAKKLQTIMLSFGMKQCVNEPTRIMKNNQTIIDLLFINNNKLEVHVIHEPTRRKLYINS</sequence>
<keyword evidence="3" id="KW-1185">Reference proteome</keyword>
<dbReference type="Gene3D" id="3.60.10.10">
    <property type="entry name" value="Endonuclease/exonuclease/phosphatase"/>
    <property type="match status" value="1"/>
</dbReference>
<evidence type="ECO:0000313" key="2">
    <source>
        <dbReference type="EMBL" id="KYN09820.1"/>
    </source>
</evidence>
<evidence type="ECO:0000259" key="1">
    <source>
        <dbReference type="Pfam" id="PF14529"/>
    </source>
</evidence>
<feature type="domain" description="Endonuclease/exonuclease/phosphatase" evidence="1">
    <location>
        <begin position="32"/>
        <end position="121"/>
    </location>
</feature>
<accession>A0A151ISH8</accession>
<gene>
    <name evidence="2" type="ORF">ALC57_18073</name>
</gene>
<dbReference type="Pfam" id="PF14529">
    <property type="entry name" value="Exo_endo_phos_2"/>
    <property type="match status" value="1"/>
</dbReference>
<dbReference type="EMBL" id="KQ981071">
    <property type="protein sequence ID" value="KYN09820.1"/>
    <property type="molecule type" value="Genomic_DNA"/>
</dbReference>
<dbReference type="SUPFAM" id="SSF56219">
    <property type="entry name" value="DNase I-like"/>
    <property type="match status" value="1"/>
</dbReference>
<dbReference type="PANTHER" id="PTHR33776:SF4">
    <property type="entry name" value="ENDONUCLEASE_EXONUCLEASE_PHOSPHATASE DOMAIN-CONTAINING PROTEIN"/>
    <property type="match status" value="1"/>
</dbReference>
<dbReference type="InterPro" id="IPR005135">
    <property type="entry name" value="Endo/exonuclease/phosphatase"/>
</dbReference>
<evidence type="ECO:0000313" key="3">
    <source>
        <dbReference type="Proteomes" id="UP000078492"/>
    </source>
</evidence>
<proteinExistence type="predicted"/>